<proteinExistence type="predicted"/>
<keyword evidence="1" id="KW-0472">Membrane</keyword>
<dbReference type="EMBL" id="JAOYFB010000039">
    <property type="protein sequence ID" value="KAK4029689.1"/>
    <property type="molecule type" value="Genomic_DNA"/>
</dbReference>
<name>A0ABR0AX48_9CRUS</name>
<evidence type="ECO:0000313" key="3">
    <source>
        <dbReference type="Proteomes" id="UP001234178"/>
    </source>
</evidence>
<feature type="transmembrane region" description="Helical" evidence="1">
    <location>
        <begin position="79"/>
        <end position="98"/>
    </location>
</feature>
<sequence length="105" mass="11726">MSATKHFGGKNAFNNETTKNVLCNTLSMGERITSTRHKPHEPQSRLAAVFNSNPTLPPAIFIRECFVCLTFECFMFHSLLLGLSYGLPVLPFLAYGIVSFQLPFV</sequence>
<keyword evidence="3" id="KW-1185">Reference proteome</keyword>
<keyword evidence="1" id="KW-0812">Transmembrane</keyword>
<evidence type="ECO:0000256" key="1">
    <source>
        <dbReference type="SAM" id="Phobius"/>
    </source>
</evidence>
<accession>A0ABR0AX48</accession>
<evidence type="ECO:0000313" key="2">
    <source>
        <dbReference type="EMBL" id="KAK4029689.1"/>
    </source>
</evidence>
<organism evidence="2 3">
    <name type="scientific">Daphnia magna</name>
    <dbReference type="NCBI Taxonomy" id="35525"/>
    <lineage>
        <taxon>Eukaryota</taxon>
        <taxon>Metazoa</taxon>
        <taxon>Ecdysozoa</taxon>
        <taxon>Arthropoda</taxon>
        <taxon>Crustacea</taxon>
        <taxon>Branchiopoda</taxon>
        <taxon>Diplostraca</taxon>
        <taxon>Cladocera</taxon>
        <taxon>Anomopoda</taxon>
        <taxon>Daphniidae</taxon>
        <taxon>Daphnia</taxon>
    </lineage>
</organism>
<protein>
    <submittedName>
        <fullName evidence="2">Uncharacterized protein</fullName>
    </submittedName>
</protein>
<comment type="caution">
    <text evidence="2">The sequence shown here is derived from an EMBL/GenBank/DDBJ whole genome shotgun (WGS) entry which is preliminary data.</text>
</comment>
<reference evidence="2 3" key="1">
    <citation type="journal article" date="2023" name="Nucleic Acids Res.">
        <title>The hologenome of Daphnia magna reveals possible DNA methylation and microbiome-mediated evolution of the host genome.</title>
        <authorList>
            <person name="Chaturvedi A."/>
            <person name="Li X."/>
            <person name="Dhandapani V."/>
            <person name="Marshall H."/>
            <person name="Kissane S."/>
            <person name="Cuenca-Cambronero M."/>
            <person name="Asole G."/>
            <person name="Calvet F."/>
            <person name="Ruiz-Romero M."/>
            <person name="Marangio P."/>
            <person name="Guigo R."/>
            <person name="Rago D."/>
            <person name="Mirbahai L."/>
            <person name="Eastwood N."/>
            <person name="Colbourne J.K."/>
            <person name="Zhou J."/>
            <person name="Mallon E."/>
            <person name="Orsini L."/>
        </authorList>
    </citation>
    <scope>NUCLEOTIDE SEQUENCE [LARGE SCALE GENOMIC DNA]</scope>
    <source>
        <strain evidence="2">LRV0_1</strain>
    </source>
</reference>
<keyword evidence="1" id="KW-1133">Transmembrane helix</keyword>
<gene>
    <name evidence="2" type="ORF">OUZ56_022656</name>
</gene>
<dbReference type="Proteomes" id="UP001234178">
    <property type="component" value="Unassembled WGS sequence"/>
</dbReference>